<dbReference type="InterPro" id="IPR019106">
    <property type="entry name" value="T4SS_TrbC"/>
</dbReference>
<comment type="caution">
    <text evidence="2">The sequence shown here is derived from an EMBL/GenBank/DDBJ whole genome shotgun (WGS) entry which is preliminary data.</text>
</comment>
<dbReference type="AlphaFoldDB" id="A0A4S3KQU6"/>
<feature type="chain" id="PRO_5020932385" description="Thioredoxin domain-containing protein" evidence="1">
    <location>
        <begin position="29"/>
        <end position="412"/>
    </location>
</feature>
<dbReference type="EMBL" id="MWQO01000014">
    <property type="protein sequence ID" value="THD11310.1"/>
    <property type="molecule type" value="Genomic_DNA"/>
</dbReference>
<name>A0A4S3KQU6_9GAMM</name>
<organism evidence="2 3">
    <name type="scientific">Metallibacterium scheffleri</name>
    <dbReference type="NCBI Taxonomy" id="993689"/>
    <lineage>
        <taxon>Bacteria</taxon>
        <taxon>Pseudomonadati</taxon>
        <taxon>Pseudomonadota</taxon>
        <taxon>Gammaproteobacteria</taxon>
        <taxon>Lysobacterales</taxon>
        <taxon>Rhodanobacteraceae</taxon>
        <taxon>Metallibacterium</taxon>
    </lineage>
</organism>
<sequence>MNGCRSLGQRARFAAAVMLACLCSPVLAQDASLAQQAQTHAKTEAAAAAALVARAKAVQSAYSASHTQSLQETVAAANKAKLTYLRQIYKEQGYRVPNGPAIAKGTQILVFASKSMPDGDMRGLLEDAYRTPSMRVVFLGGEPHSGVPGLVNWLRRVGAGLKHLPAIEIDPPAFAKYHVRWVPDAVVVHDGKELARVAGVYQPQWIMSHVGAKGGDLGAYGTLYRPVEVNMEAVIKGRIAAFNWKSYVHRAVHDFWRDQVLPLVPHATHPKTYLIDPTITITHNITLPNGTILARAGERVNPLQHMVFTLHLLVIDASSAPQRAFAKAFIDGHQDDHVVVMSTAVPSTSRHGWKTWAQWSTAIDHRLTLYSHAYAQRFKIQGTPSIIEGDGTYLKVVQFARDKKGVWHAAAS</sequence>
<evidence type="ECO:0008006" key="4">
    <source>
        <dbReference type="Google" id="ProtNLM"/>
    </source>
</evidence>
<proteinExistence type="predicted"/>
<feature type="signal peptide" evidence="1">
    <location>
        <begin position="1"/>
        <end position="28"/>
    </location>
</feature>
<dbReference type="Proteomes" id="UP000307749">
    <property type="component" value="Unassembled WGS sequence"/>
</dbReference>
<dbReference type="OrthoDB" id="6625590at2"/>
<dbReference type="Pfam" id="PF09673">
    <property type="entry name" value="TrbC_Ftype"/>
    <property type="match status" value="1"/>
</dbReference>
<gene>
    <name evidence="2" type="ORF">B1806_04105</name>
</gene>
<evidence type="ECO:0000256" key="1">
    <source>
        <dbReference type="SAM" id="SignalP"/>
    </source>
</evidence>
<reference evidence="2 3" key="1">
    <citation type="submission" date="2017-02" db="EMBL/GenBank/DDBJ databases">
        <title>Whole genome sequencing of Metallibacterium scheffleri DSM 24874 (T).</title>
        <authorList>
            <person name="Kumar S."/>
            <person name="Patil P."/>
            <person name="Patil P.B."/>
        </authorList>
    </citation>
    <scope>NUCLEOTIDE SEQUENCE [LARGE SCALE GENOMIC DNA]</scope>
    <source>
        <strain evidence="2 3">DSM 24874</strain>
    </source>
</reference>
<evidence type="ECO:0000313" key="2">
    <source>
        <dbReference type="EMBL" id="THD11310.1"/>
    </source>
</evidence>
<accession>A0A4S3KQU6</accession>
<keyword evidence="3" id="KW-1185">Reference proteome</keyword>
<dbReference type="STRING" id="993689.GCA_002077135_00212"/>
<evidence type="ECO:0000313" key="3">
    <source>
        <dbReference type="Proteomes" id="UP000307749"/>
    </source>
</evidence>
<keyword evidence="1" id="KW-0732">Signal</keyword>
<protein>
    <recommendedName>
        <fullName evidence="4">Thioredoxin domain-containing protein</fullName>
    </recommendedName>
</protein>